<dbReference type="Gene3D" id="3.30.460.10">
    <property type="entry name" value="Beta Polymerase, domain 2"/>
    <property type="match status" value="1"/>
</dbReference>
<sequence>MESYNSLRPAHFLQIRAGLIEQFPGFGSLIIEHIGSTAVLGLPAQPLIDVLVTATHEHIDEVATTLTTSGLYVHRDNPKHPDSSLFTASDAATPHTIYLCHEQSLTARAIIAIRDILRSDSELLEYYTDPKSQAAEGDTENRNDVFLEAYRDVQTPVLQHILVASQQFSNQELAILFHSNMSSRWSPVTTPRLLLREYEVGDVEGMYALESNPDNARYQSWHPWTHLEARQNVLRGILCSFDDARVTVELAVFEGEFVGRIGAGIRPLTGYDSVVAAEESEGVERKWPSKHADLWYSFLPSSQGKGFAKEAMRAFIDEVVKKEKEGEDYLELEIECDPRNTGSWRLAERLGFERTSFTERAWECKGEWVDSLVYRRLV</sequence>
<dbReference type="InterPro" id="IPR043519">
    <property type="entry name" value="NT_sf"/>
</dbReference>
<evidence type="ECO:0000259" key="4">
    <source>
        <dbReference type="PROSITE" id="PS51186"/>
    </source>
</evidence>
<organism evidence="5 6">
    <name type="scientific">Nothophoma quercina</name>
    <dbReference type="NCBI Taxonomy" id="749835"/>
    <lineage>
        <taxon>Eukaryota</taxon>
        <taxon>Fungi</taxon>
        <taxon>Dikarya</taxon>
        <taxon>Ascomycota</taxon>
        <taxon>Pezizomycotina</taxon>
        <taxon>Dothideomycetes</taxon>
        <taxon>Pleosporomycetidae</taxon>
        <taxon>Pleosporales</taxon>
        <taxon>Pleosporineae</taxon>
        <taxon>Didymellaceae</taxon>
        <taxon>Nothophoma</taxon>
    </lineage>
</organism>
<dbReference type="Pfam" id="PF13302">
    <property type="entry name" value="Acetyltransf_3"/>
    <property type="match status" value="1"/>
</dbReference>
<dbReference type="Pfam" id="PF04229">
    <property type="entry name" value="GrpB"/>
    <property type="match status" value="1"/>
</dbReference>
<evidence type="ECO:0000313" key="6">
    <source>
        <dbReference type="Proteomes" id="UP001521222"/>
    </source>
</evidence>
<dbReference type="Gene3D" id="3.40.630.30">
    <property type="match status" value="1"/>
</dbReference>
<accession>A0ABR3QJ64</accession>
<dbReference type="PANTHER" id="PTHR43792:SF8">
    <property type="entry name" value="[RIBOSOMAL PROTEIN US5]-ALANINE N-ACETYLTRANSFERASE"/>
    <property type="match status" value="1"/>
</dbReference>
<keyword evidence="6" id="KW-1185">Reference proteome</keyword>
<dbReference type="SUPFAM" id="SSF81301">
    <property type="entry name" value="Nucleotidyltransferase"/>
    <property type="match status" value="1"/>
</dbReference>
<dbReference type="SUPFAM" id="SSF55729">
    <property type="entry name" value="Acyl-CoA N-acyltransferases (Nat)"/>
    <property type="match status" value="1"/>
</dbReference>
<evidence type="ECO:0000256" key="2">
    <source>
        <dbReference type="ARBA" id="ARBA00023315"/>
    </source>
</evidence>
<evidence type="ECO:0000313" key="5">
    <source>
        <dbReference type="EMBL" id="KAL1592171.1"/>
    </source>
</evidence>
<comment type="similarity">
    <text evidence="3">Belongs to the acetyltransferase family. RimJ subfamily.</text>
</comment>
<proteinExistence type="inferred from homology"/>
<protein>
    <recommendedName>
        <fullName evidence="4">N-acetyltransferase domain-containing protein</fullName>
    </recommendedName>
</protein>
<comment type="caution">
    <text evidence="5">The sequence shown here is derived from an EMBL/GenBank/DDBJ whole genome shotgun (WGS) entry which is preliminary data.</text>
</comment>
<gene>
    <name evidence="5" type="ORF">SLS59_009827</name>
</gene>
<dbReference type="PANTHER" id="PTHR43792">
    <property type="entry name" value="GNAT FAMILY, PUTATIVE (AFU_ORTHOLOGUE AFUA_3G00765)-RELATED-RELATED"/>
    <property type="match status" value="1"/>
</dbReference>
<dbReference type="InterPro" id="IPR016181">
    <property type="entry name" value="Acyl_CoA_acyltransferase"/>
</dbReference>
<dbReference type="InterPro" id="IPR007344">
    <property type="entry name" value="GrpB/CoaE"/>
</dbReference>
<keyword evidence="2" id="KW-0012">Acyltransferase</keyword>
<dbReference type="PROSITE" id="PS51186">
    <property type="entry name" value="GNAT"/>
    <property type="match status" value="1"/>
</dbReference>
<name>A0ABR3QJ64_9PLEO</name>
<evidence type="ECO:0000256" key="3">
    <source>
        <dbReference type="ARBA" id="ARBA00038502"/>
    </source>
</evidence>
<reference evidence="5 6" key="1">
    <citation type="submission" date="2024-02" db="EMBL/GenBank/DDBJ databases">
        <title>De novo assembly and annotation of 12 fungi associated with fruit tree decline syndrome in Ontario, Canada.</title>
        <authorList>
            <person name="Sulman M."/>
            <person name="Ellouze W."/>
            <person name="Ilyukhin E."/>
        </authorList>
    </citation>
    <scope>NUCLEOTIDE SEQUENCE [LARGE SCALE GENOMIC DNA]</scope>
    <source>
        <strain evidence="5 6">M97-236</strain>
    </source>
</reference>
<dbReference type="Proteomes" id="UP001521222">
    <property type="component" value="Unassembled WGS sequence"/>
</dbReference>
<dbReference type="InterPro" id="IPR000182">
    <property type="entry name" value="GNAT_dom"/>
</dbReference>
<dbReference type="InterPro" id="IPR051531">
    <property type="entry name" value="N-acetyltransferase"/>
</dbReference>
<keyword evidence="1" id="KW-0808">Transferase</keyword>
<evidence type="ECO:0000256" key="1">
    <source>
        <dbReference type="ARBA" id="ARBA00022679"/>
    </source>
</evidence>
<feature type="domain" description="N-acetyltransferase" evidence="4">
    <location>
        <begin position="193"/>
        <end position="378"/>
    </location>
</feature>
<dbReference type="EMBL" id="JAKIXB020000048">
    <property type="protein sequence ID" value="KAL1592171.1"/>
    <property type="molecule type" value="Genomic_DNA"/>
</dbReference>